<dbReference type="STRING" id="5601.A0A0D2F883"/>
<feature type="region of interest" description="Disordered" evidence="1">
    <location>
        <begin position="764"/>
        <end position="788"/>
    </location>
</feature>
<feature type="compositionally biased region" description="Polar residues" evidence="1">
    <location>
        <begin position="250"/>
        <end position="266"/>
    </location>
</feature>
<evidence type="ECO:0000259" key="2">
    <source>
        <dbReference type="PROSITE" id="PS50003"/>
    </source>
</evidence>
<evidence type="ECO:0000256" key="1">
    <source>
        <dbReference type="SAM" id="MobiDB-lite"/>
    </source>
</evidence>
<dbReference type="Proteomes" id="UP000054266">
    <property type="component" value="Unassembled WGS sequence"/>
</dbReference>
<dbReference type="InterPro" id="IPR029217">
    <property type="entry name" value="Spo7_2_N"/>
</dbReference>
<feature type="region of interest" description="Disordered" evidence="1">
    <location>
        <begin position="1"/>
        <end position="21"/>
    </location>
</feature>
<dbReference type="AlphaFoldDB" id="A0A0D2F883"/>
<dbReference type="EMBL" id="KN846962">
    <property type="protein sequence ID" value="KIW63115.1"/>
    <property type="molecule type" value="Genomic_DNA"/>
</dbReference>
<sequence length="1101" mass="125723">MSTSRVMPAGSSTSQHDFDALDPDSYTAHRLKHASAEHLHLTSRRFFIGPIPEGWLNSHRKSWYRRRVELSTYSSRKQSFRATPDQGPHHRTLTGLDGPSTAARMSFSFPQPEDVYDGSSSAGEVTDVEEQGEQDNEEEEDEPIEPRDIEPVATTDIPRILGIEEEENAQGQRIPKSIPVPRDRGLSGTNDLFKRIPSKGGTARSAEAESYRTAQENPFSDSKATTPVLKPQQSEQDAEDQHEEADQRPNRVSLQPSTLTQDTADTTRPLLSVNGRGTAAKSLQHHEPTPLDNDQSYRLVRSHTGVRFKVSEGVHKGQHKMVNRAIRAQDHVANRRLRRSTLREGTIFKMERMLVRVDTTLQQVPDDFDENESLKIETRILDKWREFMVVARKSKKQDVDDFRLQIYKTRVIPEIDDEKTKKKPAHEIRLDPKTARVNLYSSLDKTVVIWHPYKKGTRIIVMRPISMAHSVEWYTFLRDALGLERPTTLQVNVPDLDLTLRLEKPFEGLEAAGLEAADEETALARTVAAEKAVSGKIITRCLEMLERDPEWSSVLRLWRNTAKMGLAWKRYDRLEWVYGANEQKMYGTMAMTRSHTLELRPKQHYPTTTYGRKGVSHDEPAPIEGFLIRLTSQKGVHRRMGKAFFKRLYFSTHNQFLVFNRPAKATPPHPPRLATIGGNNVPSAHEIVEKTPLLYDIEPYKLRNGEISWLSSGNQDSLRQHDRNAVEEARRNIANISDADGYVNMCNIQKVRTIKWGATPIDESLESGSSSDVDFHQDVSDTRREDGSTKEIDEDRVFELLLDNGLVVRLQAYSKQTRDEWIHRLKKLVKYWKLRVATEMDTYKSVRKANLQQLNVDEEMEAIIGQFAKKWEVSRSEASPELYNMCGISSCRSITMSGSLFLKKRRRATFRRCQVILSGGKLLIFQSALRKTTGEQVRFIHQEKQEEVDLKDCYVYSGLIVEDDLLYQNRTFDPNHPGLASLPRVYLEDGWTSADVDFMTCFVVWMNRKKGWFRTAGADDAPSNASGSGNDNDDDGKSGGRTRARLKRVGQLGVPGRGMVFKCRSRAERDHWVLSVASEIERVVEQEVERSGDESEFRFDK</sequence>
<name>A0A0D2F883_9EURO</name>
<dbReference type="SMART" id="SM00233">
    <property type="entry name" value="PH"/>
    <property type="match status" value="3"/>
</dbReference>
<dbReference type="SMART" id="SM01316">
    <property type="entry name" value="Spo7_2_N"/>
    <property type="match status" value="1"/>
</dbReference>
<evidence type="ECO:0000313" key="3">
    <source>
        <dbReference type="EMBL" id="KIW63115.1"/>
    </source>
</evidence>
<dbReference type="InterPro" id="IPR040345">
    <property type="entry name" value="Mug56/Spo71"/>
</dbReference>
<accession>A0A0D2F883</accession>
<keyword evidence="4" id="KW-1185">Reference proteome</keyword>
<evidence type="ECO:0000313" key="4">
    <source>
        <dbReference type="Proteomes" id="UP000054266"/>
    </source>
</evidence>
<proteinExistence type="predicted"/>
<dbReference type="InterPro" id="IPR057379">
    <property type="entry name" value="PH_SPO71"/>
</dbReference>
<dbReference type="GO" id="GO:0005628">
    <property type="term" value="C:prospore membrane"/>
    <property type="evidence" value="ECO:0007669"/>
    <property type="project" value="TreeGrafter"/>
</dbReference>
<feature type="region of interest" description="Disordered" evidence="1">
    <location>
        <begin position="74"/>
        <end position="272"/>
    </location>
</feature>
<feature type="compositionally biased region" description="Polar residues" evidence="1">
    <location>
        <begin position="1"/>
        <end position="15"/>
    </location>
</feature>
<dbReference type="HOGENOM" id="CLU_003938_0_0_1"/>
<organism evidence="3 4">
    <name type="scientific">Phialophora macrospora</name>
    <dbReference type="NCBI Taxonomy" id="1851006"/>
    <lineage>
        <taxon>Eukaryota</taxon>
        <taxon>Fungi</taxon>
        <taxon>Dikarya</taxon>
        <taxon>Ascomycota</taxon>
        <taxon>Pezizomycotina</taxon>
        <taxon>Eurotiomycetes</taxon>
        <taxon>Chaetothyriomycetidae</taxon>
        <taxon>Chaetothyriales</taxon>
        <taxon>Herpotrichiellaceae</taxon>
        <taxon>Phialophora</taxon>
    </lineage>
</organism>
<dbReference type="InterPro" id="IPR001849">
    <property type="entry name" value="PH_domain"/>
</dbReference>
<feature type="domain" description="PH" evidence="2">
    <location>
        <begin position="620"/>
        <end position="830"/>
    </location>
</feature>
<protein>
    <recommendedName>
        <fullName evidence="2">PH domain-containing protein</fullName>
    </recommendedName>
</protein>
<feature type="compositionally biased region" description="Polar residues" evidence="1">
    <location>
        <begin position="212"/>
        <end position="225"/>
    </location>
</feature>
<dbReference type="PANTHER" id="PTHR28076">
    <property type="entry name" value="SPORULATION-SPECIFIC PROTEIN 71"/>
    <property type="match status" value="1"/>
</dbReference>
<feature type="compositionally biased region" description="Basic and acidic residues" evidence="1">
    <location>
        <begin position="773"/>
        <end position="788"/>
    </location>
</feature>
<reference evidence="3 4" key="1">
    <citation type="submission" date="2015-01" db="EMBL/GenBank/DDBJ databases">
        <title>The Genome Sequence of Capronia semiimmersa CBS27337.</title>
        <authorList>
            <consortium name="The Broad Institute Genomics Platform"/>
            <person name="Cuomo C."/>
            <person name="de Hoog S."/>
            <person name="Gorbushina A."/>
            <person name="Stielow B."/>
            <person name="Teixiera M."/>
            <person name="Abouelleil A."/>
            <person name="Chapman S.B."/>
            <person name="Priest M."/>
            <person name="Young S.K."/>
            <person name="Wortman J."/>
            <person name="Nusbaum C."/>
            <person name="Birren B."/>
        </authorList>
    </citation>
    <scope>NUCLEOTIDE SEQUENCE [LARGE SCALE GENOMIC DNA]</scope>
    <source>
        <strain evidence="3 4">CBS 27337</strain>
    </source>
</reference>
<dbReference type="Pfam" id="PF15404">
    <property type="entry name" value="PH_4"/>
    <property type="match status" value="1"/>
</dbReference>
<dbReference type="GO" id="GO:1902657">
    <property type="term" value="P:protein localization to prospore membrane"/>
    <property type="evidence" value="ECO:0007669"/>
    <property type="project" value="InterPro"/>
</dbReference>
<dbReference type="PANTHER" id="PTHR28076:SF1">
    <property type="entry name" value="PROSPORE MEMBRANE ADAPTER PROTEIN SPO71"/>
    <property type="match status" value="1"/>
</dbReference>
<dbReference type="Pfam" id="PF23207">
    <property type="entry name" value="PH_SPO71"/>
    <property type="match status" value="1"/>
</dbReference>
<feature type="region of interest" description="Disordered" evidence="1">
    <location>
        <begin position="1019"/>
        <end position="1048"/>
    </location>
</feature>
<dbReference type="PROSITE" id="PS50003">
    <property type="entry name" value="PH_DOMAIN"/>
    <property type="match status" value="1"/>
</dbReference>
<dbReference type="InterPro" id="IPR039486">
    <property type="entry name" value="Mug56/Spo71_PH"/>
</dbReference>
<feature type="compositionally biased region" description="Acidic residues" evidence="1">
    <location>
        <begin position="126"/>
        <end position="143"/>
    </location>
</feature>
<gene>
    <name evidence="3" type="ORF">PV04_09991</name>
</gene>
<dbReference type="Pfam" id="PF15407">
    <property type="entry name" value="Spo7_2_N"/>
    <property type="match status" value="1"/>
</dbReference>